<dbReference type="SUPFAM" id="SSF53335">
    <property type="entry name" value="S-adenosyl-L-methionine-dependent methyltransferases"/>
    <property type="match status" value="1"/>
</dbReference>
<dbReference type="Gene3D" id="3.10.290.10">
    <property type="entry name" value="RNA-binding S4 domain"/>
    <property type="match status" value="1"/>
</dbReference>
<dbReference type="OrthoDB" id="9784736at2"/>
<organism evidence="5 6">
    <name type="scientific">Macrococcus bovicus</name>
    <dbReference type="NCBI Taxonomy" id="69968"/>
    <lineage>
        <taxon>Bacteria</taxon>
        <taxon>Bacillati</taxon>
        <taxon>Bacillota</taxon>
        <taxon>Bacilli</taxon>
        <taxon>Bacillales</taxon>
        <taxon>Staphylococcaceae</taxon>
        <taxon>Macrococcus</taxon>
    </lineage>
</organism>
<keyword evidence="5" id="KW-0808">Transferase</keyword>
<keyword evidence="5" id="KW-0489">Methyltransferase</keyword>
<evidence type="ECO:0000256" key="3">
    <source>
        <dbReference type="PROSITE-ProRule" id="PRU00182"/>
    </source>
</evidence>
<evidence type="ECO:0000256" key="1">
    <source>
        <dbReference type="ARBA" id="ARBA00022884"/>
    </source>
</evidence>
<dbReference type="InterPro" id="IPR002877">
    <property type="entry name" value="RNA_MeTrfase_FtsJ_dom"/>
</dbReference>
<dbReference type="NCBIfam" id="TIGR00478">
    <property type="entry name" value="tly"/>
    <property type="match status" value="1"/>
</dbReference>
<dbReference type="Pfam" id="PF01728">
    <property type="entry name" value="FtsJ"/>
    <property type="match status" value="1"/>
</dbReference>
<evidence type="ECO:0000256" key="2">
    <source>
        <dbReference type="ARBA" id="ARBA00029460"/>
    </source>
</evidence>
<dbReference type="PANTHER" id="PTHR32319">
    <property type="entry name" value="BACTERIAL HEMOLYSIN-LIKE PROTEIN"/>
    <property type="match status" value="1"/>
</dbReference>
<dbReference type="CDD" id="cd00165">
    <property type="entry name" value="S4"/>
    <property type="match status" value="1"/>
</dbReference>
<evidence type="ECO:0000313" key="5">
    <source>
        <dbReference type="EMBL" id="TDM15511.1"/>
    </source>
</evidence>
<keyword evidence="6" id="KW-1185">Reference proteome</keyword>
<dbReference type="Gene3D" id="3.40.50.150">
    <property type="entry name" value="Vaccinia Virus protein VP39"/>
    <property type="match status" value="1"/>
</dbReference>
<protein>
    <submittedName>
        <fullName evidence="5">TlyA family RNA methyltransferase</fullName>
    </submittedName>
</protein>
<dbReference type="InterPro" id="IPR036986">
    <property type="entry name" value="S4_RNA-bd_sf"/>
</dbReference>
<dbReference type="InterPro" id="IPR029063">
    <property type="entry name" value="SAM-dependent_MTases_sf"/>
</dbReference>
<dbReference type="GO" id="GO:0003723">
    <property type="term" value="F:RNA binding"/>
    <property type="evidence" value="ECO:0007669"/>
    <property type="project" value="UniProtKB-KW"/>
</dbReference>
<proteinExistence type="inferred from homology"/>
<evidence type="ECO:0000259" key="4">
    <source>
        <dbReference type="Pfam" id="PF01728"/>
    </source>
</evidence>
<dbReference type="SUPFAM" id="SSF55174">
    <property type="entry name" value="Alpha-L RNA-binding motif"/>
    <property type="match status" value="1"/>
</dbReference>
<evidence type="ECO:0000313" key="6">
    <source>
        <dbReference type="Proteomes" id="UP000294843"/>
    </source>
</evidence>
<dbReference type="InterPro" id="IPR047048">
    <property type="entry name" value="TlyA"/>
</dbReference>
<dbReference type="AlphaFoldDB" id="A0A4R6C2W5"/>
<dbReference type="GO" id="GO:0032259">
    <property type="term" value="P:methylation"/>
    <property type="evidence" value="ECO:0007669"/>
    <property type="project" value="UniProtKB-KW"/>
</dbReference>
<accession>A0A4R6C2W5</accession>
<dbReference type="InterPro" id="IPR004538">
    <property type="entry name" value="Hemolysin_A/TlyA"/>
</dbReference>
<dbReference type="GO" id="GO:0008168">
    <property type="term" value="F:methyltransferase activity"/>
    <property type="evidence" value="ECO:0007669"/>
    <property type="project" value="UniProtKB-KW"/>
</dbReference>
<dbReference type="PROSITE" id="PS50889">
    <property type="entry name" value="S4"/>
    <property type="match status" value="1"/>
</dbReference>
<dbReference type="Proteomes" id="UP000294843">
    <property type="component" value="Unassembled WGS sequence"/>
</dbReference>
<dbReference type="PANTHER" id="PTHR32319:SF0">
    <property type="entry name" value="BACTERIAL HEMOLYSIN-LIKE PROTEIN"/>
    <property type="match status" value="1"/>
</dbReference>
<gene>
    <name evidence="5" type="ORF">ERX55_01000</name>
</gene>
<sequence>MKSSRWYRMKKQRIDDWLVEREYFETLDEARRFIMAGKVLNEHERIHSGAEKINPAETKIRIKGLDKKYVSRGGLKLEKAIKEFNLKLKDRIHVDIGSSTGGFTDCALQNGVSRSYAIDVGTNQLAYSLRIDPRVTVMEQTNFRFVTAESFPELPDFASIDVSFISLSLILPTLHTILKPGGEVVALIKPQFEAHREEVGDKGVVHDKGVHKRVVKEVMACALKHHFSAENLTVSPIKGANGNIEYLIYLVHEEKPHAIEDALIEDITCKTAD</sequence>
<reference evidence="5 6" key="1">
    <citation type="submission" date="2019-01" db="EMBL/GenBank/DDBJ databases">
        <title>Draft genome sequences of the type strains of six Macrococcus species.</title>
        <authorList>
            <person name="Mazhar S."/>
            <person name="Altermann E."/>
            <person name="Hill C."/>
            <person name="Mcauliffe O."/>
        </authorList>
    </citation>
    <scope>NUCLEOTIDE SEQUENCE [LARGE SCALE GENOMIC DNA]</scope>
    <source>
        <strain evidence="5 6">ATCC 51825</strain>
    </source>
</reference>
<dbReference type="EMBL" id="SCWF01000001">
    <property type="protein sequence ID" value="TDM15511.1"/>
    <property type="molecule type" value="Genomic_DNA"/>
</dbReference>
<comment type="caution">
    <text evidence="5">The sequence shown here is derived from an EMBL/GenBank/DDBJ whole genome shotgun (WGS) entry which is preliminary data.</text>
</comment>
<keyword evidence="1 3" id="KW-0694">RNA-binding</keyword>
<comment type="similarity">
    <text evidence="2">Belongs to the TlyA family.</text>
</comment>
<name>A0A4R6C2W5_9STAP</name>
<dbReference type="PIRSF" id="PIRSF005578">
    <property type="entry name" value="TlyA"/>
    <property type="match status" value="1"/>
</dbReference>
<feature type="domain" description="Ribosomal RNA methyltransferase FtsJ" evidence="4">
    <location>
        <begin position="69"/>
        <end position="250"/>
    </location>
</feature>